<dbReference type="Gene3D" id="3.30.450.20">
    <property type="entry name" value="PAS domain"/>
    <property type="match status" value="2"/>
</dbReference>
<dbReference type="Pfam" id="PF00990">
    <property type="entry name" value="GGDEF"/>
    <property type="match status" value="1"/>
</dbReference>
<dbReference type="AlphaFoldDB" id="A0A363UNP5"/>
<dbReference type="InterPro" id="IPR029787">
    <property type="entry name" value="Nucleotide_cyclase"/>
</dbReference>
<dbReference type="InterPro" id="IPR000014">
    <property type="entry name" value="PAS"/>
</dbReference>
<dbReference type="SUPFAM" id="SSF55073">
    <property type="entry name" value="Nucleotide cyclase"/>
    <property type="match status" value="1"/>
</dbReference>
<evidence type="ECO:0000259" key="2">
    <source>
        <dbReference type="PROSITE" id="PS50883"/>
    </source>
</evidence>
<dbReference type="GO" id="GO:0006355">
    <property type="term" value="P:regulation of DNA-templated transcription"/>
    <property type="evidence" value="ECO:0007669"/>
    <property type="project" value="InterPro"/>
</dbReference>
<dbReference type="SMART" id="SM00267">
    <property type="entry name" value="GGDEF"/>
    <property type="match status" value="1"/>
</dbReference>
<dbReference type="InterPro" id="IPR052155">
    <property type="entry name" value="Biofilm_reg_signaling"/>
</dbReference>
<organism evidence="4 5">
    <name type="scientific">Abyssibacter profundi</name>
    <dbReference type="NCBI Taxonomy" id="2182787"/>
    <lineage>
        <taxon>Bacteria</taxon>
        <taxon>Pseudomonadati</taxon>
        <taxon>Pseudomonadota</taxon>
        <taxon>Gammaproteobacteria</taxon>
        <taxon>Chromatiales</taxon>
        <taxon>Oceanococcaceae</taxon>
        <taxon>Abyssibacter</taxon>
    </lineage>
</organism>
<dbReference type="NCBIfam" id="TIGR00254">
    <property type="entry name" value="GGDEF"/>
    <property type="match status" value="1"/>
</dbReference>
<dbReference type="PROSITE" id="PS50883">
    <property type="entry name" value="EAL"/>
    <property type="match status" value="1"/>
</dbReference>
<dbReference type="NCBIfam" id="TIGR00229">
    <property type="entry name" value="sensory_box"/>
    <property type="match status" value="2"/>
</dbReference>
<feature type="domain" description="PAS" evidence="1">
    <location>
        <begin position="238"/>
        <end position="308"/>
    </location>
</feature>
<evidence type="ECO:0008006" key="6">
    <source>
        <dbReference type="Google" id="ProtNLM"/>
    </source>
</evidence>
<dbReference type="PROSITE" id="PS50887">
    <property type="entry name" value="GGDEF"/>
    <property type="match status" value="1"/>
</dbReference>
<dbReference type="CDD" id="cd01949">
    <property type="entry name" value="GGDEF"/>
    <property type="match status" value="1"/>
</dbReference>
<evidence type="ECO:0000259" key="3">
    <source>
        <dbReference type="PROSITE" id="PS50887"/>
    </source>
</evidence>
<evidence type="ECO:0000313" key="4">
    <source>
        <dbReference type="EMBL" id="PWN57070.1"/>
    </source>
</evidence>
<dbReference type="PROSITE" id="PS50112">
    <property type="entry name" value="PAS"/>
    <property type="match status" value="1"/>
</dbReference>
<dbReference type="InterPro" id="IPR013656">
    <property type="entry name" value="PAS_4"/>
</dbReference>
<dbReference type="InterPro" id="IPR001633">
    <property type="entry name" value="EAL_dom"/>
</dbReference>
<dbReference type="InterPro" id="IPR035965">
    <property type="entry name" value="PAS-like_dom_sf"/>
</dbReference>
<dbReference type="CDD" id="cd01948">
    <property type="entry name" value="EAL"/>
    <property type="match status" value="1"/>
</dbReference>
<dbReference type="RefSeq" id="WP_109719150.1">
    <property type="nucleotide sequence ID" value="NZ_QEQK01000003.1"/>
</dbReference>
<evidence type="ECO:0000313" key="5">
    <source>
        <dbReference type="Proteomes" id="UP000251800"/>
    </source>
</evidence>
<dbReference type="SUPFAM" id="SSF55785">
    <property type="entry name" value="PYP-like sensor domain (PAS domain)"/>
    <property type="match status" value="2"/>
</dbReference>
<sequence length="791" mass="86788">MSLAEHLIGQAGELIIALDAGDRVIAAWGQDPVSRAPARQLIERSLDDIWSEGSQALLEALNRQAAEQRQSFDVSLSAAGKTLAVRVRSTVLDGAYAGARVVFIDTLQERFATSGLVQHLMHQHPDYILVVDQQGQLVDSNTAVVRDFATGVSGRIAVDDLLSESAQRQWRGQVMSALSQGADWSGHSVWLSADGRRLPMQMHVVRLAREQTAGQGHIAIFARDTSAEQRVEAALRESERTLRNILDGTPVALLGLEMSGDIVSANQRAGVLLGRDAGDLIGMNLHRFMDDDAFEEAAFRLEYAYSEDSLERWNARIERRDGTALDVAVTVRGVLGRGGHRILLAAFEDVTDYNRLQAEITYQLDHDVLTDLLNRRGLERVLKQRAGDEDRRGYVFHLNIDYFRYINELIGQTEADTVLWRIADMLRRRLQGEGAAIARVGADEFVVVRFDTGDADARQHATGLLEALAQVETPPTDTALSLTGCVGYAPLGDGGWLHALTAAGSACYAAKAAARGSIREYTAEEPGDSQDARTVMAAAQSVRNALSQEAVLLYAQPIYRTAGAESGQPHCFEILARFQDRDRATFPVHLLSAAERFGLMDRFDRYMVRRALAWMAAHETVVDQIDHVAINLSGNSVSDPLFQEFLAEAVQGSSIAPDKLCFEITETIAVRNIAQARRLMRHIGELGCRFSLDDFGAGMCSFHYLRDLPADYVKIDGSFVQGMEDDPVRHQLVRSINETAQVLGKQTVAEFVDSPAALQALAELGVDMVQGWLFSPAVPIDEIPAVMARGA</sequence>
<dbReference type="Proteomes" id="UP000251800">
    <property type="component" value="Unassembled WGS sequence"/>
</dbReference>
<dbReference type="InterPro" id="IPR013767">
    <property type="entry name" value="PAS_fold"/>
</dbReference>
<gene>
    <name evidence="4" type="ORF">DEH80_03795</name>
</gene>
<name>A0A363UNP5_9GAMM</name>
<protein>
    <recommendedName>
        <fullName evidence="6">GGDEF domain-containing protein</fullName>
    </recommendedName>
</protein>
<dbReference type="Pfam" id="PF00563">
    <property type="entry name" value="EAL"/>
    <property type="match status" value="1"/>
</dbReference>
<dbReference type="SMART" id="SM00091">
    <property type="entry name" value="PAS"/>
    <property type="match status" value="2"/>
</dbReference>
<dbReference type="InterPro" id="IPR000160">
    <property type="entry name" value="GGDEF_dom"/>
</dbReference>
<reference evidence="4 5" key="1">
    <citation type="submission" date="2018-05" db="EMBL/GenBank/DDBJ databases">
        <title>Abyssibacter profundi OUC007T gen. nov., sp. nov, a marine bacterium isolated from seawater of the Mariana Trench.</title>
        <authorList>
            <person name="Zhou S."/>
        </authorList>
    </citation>
    <scope>NUCLEOTIDE SEQUENCE [LARGE SCALE GENOMIC DNA]</scope>
    <source>
        <strain evidence="4 5">OUC007</strain>
    </source>
</reference>
<dbReference type="Pfam" id="PF00989">
    <property type="entry name" value="PAS"/>
    <property type="match status" value="1"/>
</dbReference>
<accession>A0A363UNP5</accession>
<dbReference type="Pfam" id="PF08448">
    <property type="entry name" value="PAS_4"/>
    <property type="match status" value="1"/>
</dbReference>
<feature type="domain" description="EAL" evidence="2">
    <location>
        <begin position="535"/>
        <end position="791"/>
    </location>
</feature>
<dbReference type="PANTHER" id="PTHR44757:SF2">
    <property type="entry name" value="BIOFILM ARCHITECTURE MAINTENANCE PROTEIN MBAA"/>
    <property type="match status" value="1"/>
</dbReference>
<dbReference type="SMART" id="SM00052">
    <property type="entry name" value="EAL"/>
    <property type="match status" value="1"/>
</dbReference>
<dbReference type="CDD" id="cd00130">
    <property type="entry name" value="PAS"/>
    <property type="match status" value="1"/>
</dbReference>
<dbReference type="InterPro" id="IPR035919">
    <property type="entry name" value="EAL_sf"/>
</dbReference>
<dbReference type="EMBL" id="QEQK01000003">
    <property type="protein sequence ID" value="PWN57070.1"/>
    <property type="molecule type" value="Genomic_DNA"/>
</dbReference>
<dbReference type="Gene3D" id="3.30.70.270">
    <property type="match status" value="1"/>
</dbReference>
<dbReference type="OrthoDB" id="9787514at2"/>
<proteinExistence type="predicted"/>
<comment type="caution">
    <text evidence="4">The sequence shown here is derived from an EMBL/GenBank/DDBJ whole genome shotgun (WGS) entry which is preliminary data.</text>
</comment>
<dbReference type="SUPFAM" id="SSF141868">
    <property type="entry name" value="EAL domain-like"/>
    <property type="match status" value="1"/>
</dbReference>
<dbReference type="PANTHER" id="PTHR44757">
    <property type="entry name" value="DIGUANYLATE CYCLASE DGCP"/>
    <property type="match status" value="1"/>
</dbReference>
<evidence type="ECO:0000259" key="1">
    <source>
        <dbReference type="PROSITE" id="PS50112"/>
    </source>
</evidence>
<feature type="domain" description="GGDEF" evidence="3">
    <location>
        <begin position="391"/>
        <end position="523"/>
    </location>
</feature>
<keyword evidence="5" id="KW-1185">Reference proteome</keyword>
<dbReference type="InterPro" id="IPR043128">
    <property type="entry name" value="Rev_trsase/Diguanyl_cyclase"/>
</dbReference>
<dbReference type="Gene3D" id="3.20.20.450">
    <property type="entry name" value="EAL domain"/>
    <property type="match status" value="1"/>
</dbReference>